<dbReference type="SUPFAM" id="SSF161098">
    <property type="entry name" value="MetI-like"/>
    <property type="match status" value="1"/>
</dbReference>
<feature type="domain" description="ABC transmembrane type-1" evidence="9">
    <location>
        <begin position="83"/>
        <end position="290"/>
    </location>
</feature>
<keyword evidence="7 8" id="KW-0472">Membrane</keyword>
<gene>
    <name evidence="10" type="ORF">METZ01_LOCUS92601</name>
</gene>
<comment type="subcellular location">
    <subcellularLocation>
        <location evidence="1">Cell membrane</location>
        <topology evidence="1">Multi-pass membrane protein</topology>
    </subcellularLocation>
</comment>
<evidence type="ECO:0000256" key="1">
    <source>
        <dbReference type="ARBA" id="ARBA00004651"/>
    </source>
</evidence>
<reference evidence="10" key="1">
    <citation type="submission" date="2018-05" db="EMBL/GenBank/DDBJ databases">
        <authorList>
            <person name="Lanie J.A."/>
            <person name="Ng W.-L."/>
            <person name="Kazmierczak K.M."/>
            <person name="Andrzejewski T.M."/>
            <person name="Davidsen T.M."/>
            <person name="Wayne K.J."/>
            <person name="Tettelin H."/>
            <person name="Glass J.I."/>
            <person name="Rusch D."/>
            <person name="Podicherti R."/>
            <person name="Tsui H.-C.T."/>
            <person name="Winkler M.E."/>
        </authorList>
    </citation>
    <scope>NUCLEOTIDE SEQUENCE</scope>
</reference>
<comment type="similarity">
    <text evidence="2">Belongs to the binding-protein-dependent transport system permease family. CysTW subfamily.</text>
</comment>
<dbReference type="Gene3D" id="1.10.3720.10">
    <property type="entry name" value="MetI-like"/>
    <property type="match status" value="1"/>
</dbReference>
<proteinExistence type="inferred from homology"/>
<keyword evidence="5 8" id="KW-0812">Transmembrane</keyword>
<feature type="transmembrane region" description="Helical" evidence="8">
    <location>
        <begin position="119"/>
        <end position="143"/>
    </location>
</feature>
<dbReference type="PROSITE" id="PS50928">
    <property type="entry name" value="ABC_TM1"/>
    <property type="match status" value="1"/>
</dbReference>
<evidence type="ECO:0000256" key="5">
    <source>
        <dbReference type="ARBA" id="ARBA00022692"/>
    </source>
</evidence>
<name>A0A381VJB2_9ZZZZ</name>
<protein>
    <recommendedName>
        <fullName evidence="9">ABC transmembrane type-1 domain-containing protein</fullName>
    </recommendedName>
</protein>
<dbReference type="InterPro" id="IPR000515">
    <property type="entry name" value="MetI-like"/>
</dbReference>
<dbReference type="InterPro" id="IPR035906">
    <property type="entry name" value="MetI-like_sf"/>
</dbReference>
<organism evidence="10">
    <name type="scientific">marine metagenome</name>
    <dbReference type="NCBI Taxonomy" id="408172"/>
    <lineage>
        <taxon>unclassified sequences</taxon>
        <taxon>metagenomes</taxon>
        <taxon>ecological metagenomes</taxon>
    </lineage>
</organism>
<feature type="transmembrane region" description="Helical" evidence="8">
    <location>
        <begin position="273"/>
        <end position="294"/>
    </location>
</feature>
<dbReference type="CDD" id="cd06261">
    <property type="entry name" value="TM_PBP2"/>
    <property type="match status" value="1"/>
</dbReference>
<evidence type="ECO:0000256" key="7">
    <source>
        <dbReference type="ARBA" id="ARBA00023136"/>
    </source>
</evidence>
<evidence type="ECO:0000256" key="4">
    <source>
        <dbReference type="ARBA" id="ARBA00022475"/>
    </source>
</evidence>
<keyword evidence="3" id="KW-0813">Transport</keyword>
<feature type="transmembrane region" description="Helical" evidence="8">
    <location>
        <begin position="82"/>
        <end position="107"/>
    </location>
</feature>
<accession>A0A381VJB2</accession>
<keyword evidence="4" id="KW-1003">Cell membrane</keyword>
<feature type="transmembrane region" description="Helical" evidence="8">
    <location>
        <begin position="224"/>
        <end position="247"/>
    </location>
</feature>
<evidence type="ECO:0000313" key="10">
    <source>
        <dbReference type="EMBL" id="SVA39747.1"/>
    </source>
</evidence>
<dbReference type="PANTHER" id="PTHR42929:SF1">
    <property type="entry name" value="INNER MEMBRANE ABC TRANSPORTER PERMEASE PROTEIN YDCU-RELATED"/>
    <property type="match status" value="1"/>
</dbReference>
<evidence type="ECO:0000256" key="3">
    <source>
        <dbReference type="ARBA" id="ARBA00022448"/>
    </source>
</evidence>
<evidence type="ECO:0000259" key="9">
    <source>
        <dbReference type="PROSITE" id="PS50928"/>
    </source>
</evidence>
<feature type="transmembrane region" description="Helical" evidence="8">
    <location>
        <begin position="12"/>
        <end position="34"/>
    </location>
</feature>
<dbReference type="EMBL" id="UINC01008846">
    <property type="protein sequence ID" value="SVA39747.1"/>
    <property type="molecule type" value="Genomic_DNA"/>
</dbReference>
<dbReference type="GO" id="GO:0055085">
    <property type="term" value="P:transmembrane transport"/>
    <property type="evidence" value="ECO:0007669"/>
    <property type="project" value="InterPro"/>
</dbReference>
<dbReference type="AlphaFoldDB" id="A0A381VJB2"/>
<dbReference type="Pfam" id="PF00528">
    <property type="entry name" value="BPD_transp_1"/>
    <property type="match status" value="1"/>
</dbReference>
<feature type="transmembrane region" description="Helical" evidence="8">
    <location>
        <begin position="163"/>
        <end position="189"/>
    </location>
</feature>
<dbReference type="PANTHER" id="PTHR42929">
    <property type="entry name" value="INNER MEMBRANE ABC TRANSPORTER PERMEASE PROTEIN YDCU-RELATED-RELATED"/>
    <property type="match status" value="1"/>
</dbReference>
<evidence type="ECO:0000256" key="2">
    <source>
        <dbReference type="ARBA" id="ARBA00007069"/>
    </source>
</evidence>
<dbReference type="GO" id="GO:0005886">
    <property type="term" value="C:plasma membrane"/>
    <property type="evidence" value="ECO:0007669"/>
    <property type="project" value="UniProtKB-SubCell"/>
</dbReference>
<keyword evidence="6 8" id="KW-1133">Transmembrane helix</keyword>
<evidence type="ECO:0000256" key="6">
    <source>
        <dbReference type="ARBA" id="ARBA00022989"/>
    </source>
</evidence>
<sequence>MNSFLRKNGPLISTYFIVAIVFWLIFLIIIPQLYMLDLSFRPNLPPLLRGGSDDVHTLVHYKHFVFGSESSEDPYNYVDIGVFFNTIFTAILVTIINLCFCYPIAFYMAKVANPNAARLLIVSLIIPFWINELLRSFALRILFAGEGVINNILIGTGIIDTGINFIAMDIALYTGLTYAYILLMIFPLYNAIESLDTNQLEAAKDLGSSTFRTHWRIVIPHAKAGIASGCTMVFMLTAGALATPVVLSSPNTYWFTQLIYQWFNMNDNWSRGAAYSILLLTVSVVFVLLMMRLFRVKIGEIVR</sequence>
<evidence type="ECO:0000256" key="8">
    <source>
        <dbReference type="SAM" id="Phobius"/>
    </source>
</evidence>